<comment type="caution">
    <text evidence="5">The sequence shown here is derived from an EMBL/GenBank/DDBJ whole genome shotgun (WGS) entry which is preliminary data.</text>
</comment>
<reference evidence="5 6" key="1">
    <citation type="submission" date="2021-01" db="EMBL/GenBank/DDBJ databases">
        <title>Draft genome sequence of Micromonospora sp. strain STR1s_6.</title>
        <authorList>
            <person name="Karlyshev A."/>
            <person name="Jawad R."/>
        </authorList>
    </citation>
    <scope>NUCLEOTIDE SEQUENCE [LARGE SCALE GENOMIC DNA]</scope>
    <source>
        <strain evidence="5 6">STR1S-6</strain>
    </source>
</reference>
<comment type="subunit">
    <text evidence="2">Heterodimer of SbcC and SbcD.</text>
</comment>
<organism evidence="5 6">
    <name type="scientific">Micromonospora tarensis</name>
    <dbReference type="NCBI Taxonomy" id="2806100"/>
    <lineage>
        <taxon>Bacteria</taxon>
        <taxon>Bacillati</taxon>
        <taxon>Actinomycetota</taxon>
        <taxon>Actinomycetes</taxon>
        <taxon>Micromonosporales</taxon>
        <taxon>Micromonosporaceae</taxon>
        <taxon>Micromonospora</taxon>
    </lineage>
</organism>
<feature type="domain" description="Rad50/SbcC-type AAA" evidence="4">
    <location>
        <begin position="5"/>
        <end position="212"/>
    </location>
</feature>
<feature type="non-terminal residue" evidence="5">
    <location>
        <position position="269"/>
    </location>
</feature>
<dbReference type="Pfam" id="PF13476">
    <property type="entry name" value="AAA_23"/>
    <property type="match status" value="1"/>
</dbReference>
<dbReference type="EMBL" id="JAEVHL010000131">
    <property type="protein sequence ID" value="MBM0277944.1"/>
    <property type="molecule type" value="Genomic_DNA"/>
</dbReference>
<evidence type="ECO:0000256" key="2">
    <source>
        <dbReference type="ARBA" id="ARBA00011322"/>
    </source>
</evidence>
<dbReference type="SUPFAM" id="SSF52540">
    <property type="entry name" value="P-loop containing nucleoside triphosphate hydrolases"/>
    <property type="match status" value="1"/>
</dbReference>
<evidence type="ECO:0000256" key="1">
    <source>
        <dbReference type="ARBA" id="ARBA00006930"/>
    </source>
</evidence>
<accession>A0ABS1YKJ8</accession>
<keyword evidence="6" id="KW-1185">Reference proteome</keyword>
<evidence type="ECO:0000313" key="5">
    <source>
        <dbReference type="EMBL" id="MBM0277944.1"/>
    </source>
</evidence>
<comment type="similarity">
    <text evidence="1">Belongs to the SMC family. SbcC subfamily.</text>
</comment>
<proteinExistence type="inferred from homology"/>
<dbReference type="InterPro" id="IPR038729">
    <property type="entry name" value="Rad50/SbcC_AAA"/>
</dbReference>
<sequence length="269" mass="28352">MRPMRLDLAGFTVFRDETTIDFTDADFFALIGPTGSGKSTVLDAICFALYGTVPRWGGTRGLANALAPSATEARVRLVFESGGARYVATRVVRRDGRGNVKTANAGLQLMPAGFDVTKLDTGLSPDDLGEVVAGTPAEMEQAVLEAVGLPYEQFTSCVVLPQGQFADFLHAKPATRQQILVNLLGLGVYEDVQKRATARAAQAEARLEAVDQVLAGLTGVDDEALAEADARVDRMAELAAAVTAAVPRLSAARLTAREAAAALTALDDE</sequence>
<dbReference type="PANTHER" id="PTHR32114:SF2">
    <property type="entry name" value="ABC TRANSPORTER ABCH.3"/>
    <property type="match status" value="1"/>
</dbReference>
<dbReference type="Proteomes" id="UP000622245">
    <property type="component" value="Unassembled WGS sequence"/>
</dbReference>
<evidence type="ECO:0000313" key="6">
    <source>
        <dbReference type="Proteomes" id="UP000622245"/>
    </source>
</evidence>
<dbReference type="Gene3D" id="3.40.50.300">
    <property type="entry name" value="P-loop containing nucleotide triphosphate hydrolases"/>
    <property type="match status" value="1"/>
</dbReference>
<evidence type="ECO:0000259" key="4">
    <source>
        <dbReference type="Pfam" id="PF13476"/>
    </source>
</evidence>
<name>A0ABS1YKJ8_9ACTN</name>
<gene>
    <name evidence="5" type="ORF">JM949_22525</name>
</gene>
<evidence type="ECO:0000256" key="3">
    <source>
        <dbReference type="ARBA" id="ARBA00013368"/>
    </source>
</evidence>
<dbReference type="RefSeq" id="WP_203150343.1">
    <property type="nucleotide sequence ID" value="NZ_JAEVHL010000131.1"/>
</dbReference>
<dbReference type="PANTHER" id="PTHR32114">
    <property type="entry name" value="ABC TRANSPORTER ABCH.3"/>
    <property type="match status" value="1"/>
</dbReference>
<dbReference type="InterPro" id="IPR027417">
    <property type="entry name" value="P-loop_NTPase"/>
</dbReference>
<protein>
    <recommendedName>
        <fullName evidence="3">Nuclease SbcCD subunit C</fullName>
    </recommendedName>
</protein>